<accession>A0ABY0TI91</accession>
<dbReference type="EMBL" id="FNKY01000001">
    <property type="protein sequence ID" value="SDQ87873.1"/>
    <property type="molecule type" value="Genomic_DNA"/>
</dbReference>
<comment type="similarity">
    <text evidence="2 9">Belongs to the GSP I family.</text>
</comment>
<dbReference type="SUPFAM" id="SSF54523">
    <property type="entry name" value="Pili subunits"/>
    <property type="match status" value="1"/>
</dbReference>
<dbReference type="InterPro" id="IPR010052">
    <property type="entry name" value="T2SS_protein-GspI"/>
</dbReference>
<sequence>MRRNNETGFTLIEVLAALAIIAVALMAALRATGQGTSNVGELRSRLFASWVAENLLAEQRARGDWLPSGTYQGTARQGNTHFIWREEVSETSNPAFRRVNIFVFAVPQESYLLAQLTGFLAQPPGIVQ</sequence>
<keyword evidence="12" id="KW-1185">Reference proteome</keyword>
<dbReference type="Proteomes" id="UP000183471">
    <property type="component" value="Unassembled WGS sequence"/>
</dbReference>
<evidence type="ECO:0000256" key="5">
    <source>
        <dbReference type="ARBA" id="ARBA00022519"/>
    </source>
</evidence>
<keyword evidence="7" id="KW-1133">Transmembrane helix</keyword>
<keyword evidence="8" id="KW-0472">Membrane</keyword>
<protein>
    <recommendedName>
        <fullName evidence="9">Type II secretion system protein I</fullName>
        <shortName evidence="9">T2SS minor pseudopilin I</shortName>
    </recommendedName>
</protein>
<evidence type="ECO:0000256" key="8">
    <source>
        <dbReference type="ARBA" id="ARBA00023136"/>
    </source>
</evidence>
<gene>
    <name evidence="11" type="ORF">SAMN05216402_2656</name>
</gene>
<keyword evidence="6" id="KW-0812">Transmembrane</keyword>
<evidence type="ECO:0000256" key="4">
    <source>
        <dbReference type="ARBA" id="ARBA00022481"/>
    </source>
</evidence>
<evidence type="ECO:0000313" key="11">
    <source>
        <dbReference type="EMBL" id="SDQ87873.1"/>
    </source>
</evidence>
<comment type="caution">
    <text evidence="11">The sequence shown here is derived from an EMBL/GenBank/DDBJ whole genome shotgun (WGS) entry which is preliminary data.</text>
</comment>
<evidence type="ECO:0000256" key="6">
    <source>
        <dbReference type="ARBA" id="ARBA00022692"/>
    </source>
</evidence>
<dbReference type="Pfam" id="PF07963">
    <property type="entry name" value="N_methyl"/>
    <property type="match status" value="1"/>
</dbReference>
<comment type="PTM">
    <text evidence="9">Cleaved by prepilin peptidase.</text>
</comment>
<reference evidence="11 12" key="1">
    <citation type="submission" date="2016-10" db="EMBL/GenBank/DDBJ databases">
        <authorList>
            <person name="Varghese N."/>
            <person name="Submissions S."/>
        </authorList>
    </citation>
    <scope>NUCLEOTIDE SEQUENCE [LARGE SCALE GENOMIC DNA]</scope>
    <source>
        <strain evidence="11 12">Nl1</strain>
    </source>
</reference>
<dbReference type="PANTHER" id="PTHR38779:SF2">
    <property type="entry name" value="TYPE II SECRETION SYSTEM PROTEIN I-RELATED"/>
    <property type="match status" value="1"/>
</dbReference>
<dbReference type="Gene3D" id="3.30.1300.30">
    <property type="entry name" value="GSPII I/J protein-like"/>
    <property type="match status" value="1"/>
</dbReference>
<keyword evidence="5 9" id="KW-0997">Cell inner membrane</keyword>
<evidence type="ECO:0000256" key="9">
    <source>
        <dbReference type="RuleBase" id="RU368030"/>
    </source>
</evidence>
<dbReference type="PANTHER" id="PTHR38779">
    <property type="entry name" value="TYPE II SECRETION SYSTEM PROTEIN I-RELATED"/>
    <property type="match status" value="1"/>
</dbReference>
<evidence type="ECO:0000256" key="1">
    <source>
        <dbReference type="ARBA" id="ARBA00004377"/>
    </source>
</evidence>
<dbReference type="Pfam" id="PF02501">
    <property type="entry name" value="T2SSI"/>
    <property type="match status" value="1"/>
</dbReference>
<dbReference type="NCBIfam" id="TIGR01707">
    <property type="entry name" value="gspI"/>
    <property type="match status" value="1"/>
</dbReference>
<evidence type="ECO:0000259" key="10">
    <source>
        <dbReference type="Pfam" id="PF02501"/>
    </source>
</evidence>
<comment type="subcellular location">
    <subcellularLocation>
        <location evidence="1 9">Cell inner membrane</location>
        <topology evidence="1 9">Single-pass membrane protein</topology>
    </subcellularLocation>
</comment>
<keyword evidence="3" id="KW-1003">Cell membrane</keyword>
<evidence type="ECO:0000256" key="2">
    <source>
        <dbReference type="ARBA" id="ARBA00008358"/>
    </source>
</evidence>
<organism evidence="11 12">
    <name type="scientific">Nitrosospira multiformis</name>
    <dbReference type="NCBI Taxonomy" id="1231"/>
    <lineage>
        <taxon>Bacteria</taxon>
        <taxon>Pseudomonadati</taxon>
        <taxon>Pseudomonadota</taxon>
        <taxon>Betaproteobacteria</taxon>
        <taxon>Nitrosomonadales</taxon>
        <taxon>Nitrosomonadaceae</taxon>
        <taxon>Nitrosospira</taxon>
    </lineage>
</organism>
<dbReference type="InterPro" id="IPR012902">
    <property type="entry name" value="N_methyl_site"/>
</dbReference>
<evidence type="ECO:0000256" key="3">
    <source>
        <dbReference type="ARBA" id="ARBA00022475"/>
    </source>
</evidence>
<dbReference type="RefSeq" id="WP_074633269.1">
    <property type="nucleotide sequence ID" value="NZ_FNKY01000001.1"/>
</dbReference>
<dbReference type="InterPro" id="IPR003413">
    <property type="entry name" value="T2SS_GspI_C"/>
</dbReference>
<name>A0ABY0TI91_9PROT</name>
<comment type="function">
    <text evidence="9">Component of the type II secretion system required for the energy-dependent secretion of extracellular factors such as proteases and toxins from the periplasm.</text>
</comment>
<keyword evidence="4 9" id="KW-0488">Methylation</keyword>
<feature type="domain" description="Type II secretion system protein GspI C-terminal" evidence="10">
    <location>
        <begin position="42"/>
        <end position="120"/>
    </location>
</feature>
<dbReference type="PROSITE" id="PS00409">
    <property type="entry name" value="PROKAR_NTER_METHYL"/>
    <property type="match status" value="1"/>
</dbReference>
<dbReference type="InterPro" id="IPR045584">
    <property type="entry name" value="Pilin-like"/>
</dbReference>
<comment type="subunit">
    <text evidence="9">Type II secretion is composed of four main components: the outer membrane complex, the inner membrane complex, the cytoplasmic secretion ATPase and the periplasm-spanning pseudopilus.</text>
</comment>
<proteinExistence type="inferred from homology"/>
<evidence type="ECO:0000256" key="7">
    <source>
        <dbReference type="ARBA" id="ARBA00022989"/>
    </source>
</evidence>
<evidence type="ECO:0000313" key="12">
    <source>
        <dbReference type="Proteomes" id="UP000183471"/>
    </source>
</evidence>
<dbReference type="NCBIfam" id="TIGR02532">
    <property type="entry name" value="IV_pilin_GFxxxE"/>
    <property type="match status" value="1"/>
</dbReference>